<evidence type="ECO:0000313" key="2">
    <source>
        <dbReference type="EMBL" id="KAJ3473467.1"/>
    </source>
</evidence>
<feature type="compositionally biased region" description="Polar residues" evidence="1">
    <location>
        <begin position="137"/>
        <end position="147"/>
    </location>
</feature>
<evidence type="ECO:0000256" key="1">
    <source>
        <dbReference type="SAM" id="MobiDB-lite"/>
    </source>
</evidence>
<keyword evidence="3" id="KW-1185">Reference proteome</keyword>
<dbReference type="Proteomes" id="UP001212997">
    <property type="component" value="Unassembled WGS sequence"/>
</dbReference>
<dbReference type="EMBL" id="JANAWD010001381">
    <property type="protein sequence ID" value="KAJ3473467.1"/>
    <property type="molecule type" value="Genomic_DNA"/>
</dbReference>
<protein>
    <recommendedName>
        <fullName evidence="4">SWIM-type domain-containing protein</fullName>
    </recommendedName>
</protein>
<sequence length="279" mass="31376">MVYTIITKSIPPYRLTLSEILATSRVSRPKALTHTQTALKRAWTRLQRVPINGIYVTDISTWTCDCGAQKYHSYLLCKHLVQSAGEIPSSWWSEAVRYHIPPFYTVPIDGVTGNPPESTREYYWVSRMPSEEFESGDAQSEAGQTEDSCGRAESSIASSPSKPPPTGHDGLMRTRAGGGAGFELDDRETADHQETLRLLRLAGDIYESQLLNPDPRFVNTARRKLNSVLKWTKDVEKHQQRRSLPITNTKSAREPLPSNIIGYRHDLFLHHQSQSGLGD</sequence>
<accession>A0AAD5UTI8</accession>
<evidence type="ECO:0000313" key="3">
    <source>
        <dbReference type="Proteomes" id="UP001212997"/>
    </source>
</evidence>
<reference evidence="2" key="1">
    <citation type="submission" date="2022-07" db="EMBL/GenBank/DDBJ databases">
        <title>Genome Sequence of Physisporinus lineatus.</title>
        <authorList>
            <person name="Buettner E."/>
        </authorList>
    </citation>
    <scope>NUCLEOTIDE SEQUENCE</scope>
    <source>
        <strain evidence="2">VT162</strain>
    </source>
</reference>
<feature type="region of interest" description="Disordered" evidence="1">
    <location>
        <begin position="133"/>
        <end position="188"/>
    </location>
</feature>
<proteinExistence type="predicted"/>
<organism evidence="2 3">
    <name type="scientific">Meripilus lineatus</name>
    <dbReference type="NCBI Taxonomy" id="2056292"/>
    <lineage>
        <taxon>Eukaryota</taxon>
        <taxon>Fungi</taxon>
        <taxon>Dikarya</taxon>
        <taxon>Basidiomycota</taxon>
        <taxon>Agaricomycotina</taxon>
        <taxon>Agaricomycetes</taxon>
        <taxon>Polyporales</taxon>
        <taxon>Meripilaceae</taxon>
        <taxon>Meripilus</taxon>
    </lineage>
</organism>
<dbReference type="AlphaFoldDB" id="A0AAD5UTI8"/>
<name>A0AAD5UTI8_9APHY</name>
<gene>
    <name evidence="2" type="ORF">NLI96_g12988</name>
</gene>
<comment type="caution">
    <text evidence="2">The sequence shown here is derived from an EMBL/GenBank/DDBJ whole genome shotgun (WGS) entry which is preliminary data.</text>
</comment>
<evidence type="ECO:0008006" key="4">
    <source>
        <dbReference type="Google" id="ProtNLM"/>
    </source>
</evidence>